<dbReference type="AlphaFoldDB" id="A0A1V9QQC6"/>
<sequence length="137" mass="15962">MSTVTFGYHIKDGKIEVDPVNGPRVQSIFKDYLNGDSLTDVALKNGFKFHGAIKRILINQTYLGDKYYPPLITPEIFNRLQTELHQRALNLGRTNLPTQQVEFYPQTKFKMNRSHHRYNIPAKQAEYLYQLIESEES</sequence>
<reference evidence="2 3" key="1">
    <citation type="submission" date="2017-03" db="EMBL/GenBank/DDBJ databases">
        <title>Phylogenomics and comparative genomics of Lactobacillus salivarius, a mammalian gut commensal.</title>
        <authorList>
            <person name="Harris H.M."/>
        </authorList>
    </citation>
    <scope>NUCLEOTIDE SEQUENCE [LARGE SCALE GENOMIC DNA]</scope>
    <source>
        <strain evidence="2 3">LMG 14477</strain>
    </source>
</reference>
<dbReference type="EMBL" id="NBEB01000061">
    <property type="protein sequence ID" value="OQQ83033.1"/>
    <property type="molecule type" value="Genomic_DNA"/>
</dbReference>
<protein>
    <recommendedName>
        <fullName evidence="1">Recombinase domain-containing protein</fullName>
    </recommendedName>
</protein>
<comment type="caution">
    <text evidence="2">The sequence shown here is derived from an EMBL/GenBank/DDBJ whole genome shotgun (WGS) entry which is preliminary data.</text>
</comment>
<dbReference type="InterPro" id="IPR011109">
    <property type="entry name" value="DNA_bind_recombinase_dom"/>
</dbReference>
<dbReference type="Proteomes" id="UP000192638">
    <property type="component" value="Unassembled WGS sequence"/>
</dbReference>
<dbReference type="Gene3D" id="3.90.1750.20">
    <property type="entry name" value="Putative Large Serine Recombinase, Chain B, Domain 2"/>
    <property type="match status" value="1"/>
</dbReference>
<accession>A0A1V9QQC6</accession>
<feature type="domain" description="Recombinase" evidence="1">
    <location>
        <begin position="5"/>
        <end position="90"/>
    </location>
</feature>
<evidence type="ECO:0000313" key="2">
    <source>
        <dbReference type="EMBL" id="OQQ83033.1"/>
    </source>
</evidence>
<gene>
    <name evidence="2" type="ORF">B6U60_06720</name>
</gene>
<name>A0A1V9QQC6_9LACO</name>
<dbReference type="PROSITE" id="PS51737">
    <property type="entry name" value="RECOMBINASE_DNA_BIND"/>
    <property type="match status" value="1"/>
</dbReference>
<proteinExistence type="predicted"/>
<dbReference type="GO" id="GO:0000150">
    <property type="term" value="F:DNA strand exchange activity"/>
    <property type="evidence" value="ECO:0007669"/>
    <property type="project" value="InterPro"/>
</dbReference>
<evidence type="ECO:0000259" key="1">
    <source>
        <dbReference type="PROSITE" id="PS51737"/>
    </source>
</evidence>
<dbReference type="GO" id="GO:0003677">
    <property type="term" value="F:DNA binding"/>
    <property type="evidence" value="ECO:0007669"/>
    <property type="project" value="InterPro"/>
</dbReference>
<evidence type="ECO:0000313" key="3">
    <source>
        <dbReference type="Proteomes" id="UP000192638"/>
    </source>
</evidence>
<organism evidence="2 3">
    <name type="scientific">Ligilactobacillus salivarius</name>
    <dbReference type="NCBI Taxonomy" id="1624"/>
    <lineage>
        <taxon>Bacteria</taxon>
        <taxon>Bacillati</taxon>
        <taxon>Bacillota</taxon>
        <taxon>Bacilli</taxon>
        <taxon>Lactobacillales</taxon>
        <taxon>Lactobacillaceae</taxon>
        <taxon>Ligilactobacillus</taxon>
    </lineage>
</organism>
<dbReference type="RefSeq" id="WP_081530745.1">
    <property type="nucleotide sequence ID" value="NZ_NBEB01000061.1"/>
</dbReference>
<dbReference type="InterPro" id="IPR038109">
    <property type="entry name" value="DNA_bind_recomb_sf"/>
</dbReference>